<dbReference type="InterPro" id="IPR029063">
    <property type="entry name" value="SAM-dependent_MTases_sf"/>
</dbReference>
<dbReference type="Gene3D" id="3.90.120.10">
    <property type="entry name" value="DNA Methylase, subunit A, domain 2"/>
    <property type="match status" value="1"/>
</dbReference>
<evidence type="ECO:0000313" key="1">
    <source>
        <dbReference type="EMBL" id="GJM95065.1"/>
    </source>
</evidence>
<proteinExistence type="predicted"/>
<dbReference type="PANTHER" id="PTHR10629">
    <property type="entry name" value="CYTOSINE-SPECIFIC METHYLTRANSFERASE"/>
    <property type="match status" value="1"/>
</dbReference>
<name>A0AAV5CAC6_ELECO</name>
<dbReference type="Proteomes" id="UP001054889">
    <property type="component" value="Unassembled WGS sequence"/>
</dbReference>
<dbReference type="InterPro" id="IPR050390">
    <property type="entry name" value="C5-Methyltransferase"/>
</dbReference>
<sequence length="306" mass="32994">MSYQARLGMLAVGCCGLPQFRMRVFLWGALPSMILPKFPLPTHDVVKRGVVPNAFGQCIVAYNETEVPCLRKALVLADAMSDLPEVGKNQPKDALDYTIDPKQNSNDTFDSTVEGANFRDLKGVRIGINNIAEWDPSIPRVLLSSGKPLVPNYATSFVKGKSTKPFGRLWLDETVPTVVTEQSLTISLMSLSFAECRYIQVGNAVAFPVARALGYFLGMAYRSGLDGGKPLLKLPETFISITNQEPMARTSTLVLGDDDVVLELLQIGVVASVVIRVVAFGLLMPGVACVCAAPGGSGSTLFFAMQ</sequence>
<protein>
    <submittedName>
        <fullName evidence="1">Uncharacterized protein</fullName>
    </submittedName>
</protein>
<reference evidence="1" key="1">
    <citation type="journal article" date="2018" name="DNA Res.">
        <title>Multiple hybrid de novo genome assembly of finger millet, an orphan allotetraploid crop.</title>
        <authorList>
            <person name="Hatakeyama M."/>
            <person name="Aluri S."/>
            <person name="Balachadran M.T."/>
            <person name="Sivarajan S.R."/>
            <person name="Patrignani A."/>
            <person name="Gruter S."/>
            <person name="Poveda L."/>
            <person name="Shimizu-Inatsugi R."/>
            <person name="Baeten J."/>
            <person name="Francoijs K.J."/>
            <person name="Nataraja K.N."/>
            <person name="Reddy Y.A.N."/>
            <person name="Phadnis S."/>
            <person name="Ravikumar R.L."/>
            <person name="Schlapbach R."/>
            <person name="Sreeman S.M."/>
            <person name="Shimizu K.K."/>
        </authorList>
    </citation>
    <scope>NUCLEOTIDE SEQUENCE</scope>
</reference>
<dbReference type="GO" id="GO:0044027">
    <property type="term" value="P:negative regulation of gene expression via chromosomal CpG island methylation"/>
    <property type="evidence" value="ECO:0007669"/>
    <property type="project" value="TreeGrafter"/>
</dbReference>
<dbReference type="AlphaFoldDB" id="A0AAV5CAC6"/>
<comment type="caution">
    <text evidence="1">The sequence shown here is derived from an EMBL/GenBank/DDBJ whole genome shotgun (WGS) entry which is preliminary data.</text>
</comment>
<keyword evidence="2" id="KW-1185">Reference proteome</keyword>
<reference evidence="1" key="2">
    <citation type="submission" date="2021-12" db="EMBL/GenBank/DDBJ databases">
        <title>Resequencing data analysis of finger millet.</title>
        <authorList>
            <person name="Hatakeyama M."/>
            <person name="Aluri S."/>
            <person name="Balachadran M.T."/>
            <person name="Sivarajan S.R."/>
            <person name="Poveda L."/>
            <person name="Shimizu-Inatsugi R."/>
            <person name="Schlapbach R."/>
            <person name="Sreeman S.M."/>
            <person name="Shimizu K.K."/>
        </authorList>
    </citation>
    <scope>NUCLEOTIDE SEQUENCE</scope>
</reference>
<gene>
    <name evidence="1" type="primary">ga11761</name>
    <name evidence="1" type="ORF">PR202_ga11761</name>
</gene>
<accession>A0AAV5CAC6</accession>
<evidence type="ECO:0000313" key="2">
    <source>
        <dbReference type="Proteomes" id="UP001054889"/>
    </source>
</evidence>
<dbReference type="GO" id="GO:0003886">
    <property type="term" value="F:DNA (cytosine-5-)-methyltransferase activity"/>
    <property type="evidence" value="ECO:0007669"/>
    <property type="project" value="TreeGrafter"/>
</dbReference>
<dbReference type="SUPFAM" id="SSF53335">
    <property type="entry name" value="S-adenosyl-L-methionine-dependent methyltransferases"/>
    <property type="match status" value="1"/>
</dbReference>
<dbReference type="EMBL" id="BQKI01000005">
    <property type="protein sequence ID" value="GJM95065.1"/>
    <property type="molecule type" value="Genomic_DNA"/>
</dbReference>
<organism evidence="1 2">
    <name type="scientific">Eleusine coracana subsp. coracana</name>
    <dbReference type="NCBI Taxonomy" id="191504"/>
    <lineage>
        <taxon>Eukaryota</taxon>
        <taxon>Viridiplantae</taxon>
        <taxon>Streptophyta</taxon>
        <taxon>Embryophyta</taxon>
        <taxon>Tracheophyta</taxon>
        <taxon>Spermatophyta</taxon>
        <taxon>Magnoliopsida</taxon>
        <taxon>Liliopsida</taxon>
        <taxon>Poales</taxon>
        <taxon>Poaceae</taxon>
        <taxon>PACMAD clade</taxon>
        <taxon>Chloridoideae</taxon>
        <taxon>Cynodonteae</taxon>
        <taxon>Eleusininae</taxon>
        <taxon>Eleusine</taxon>
    </lineage>
</organism>
<dbReference type="GO" id="GO:0003677">
    <property type="term" value="F:DNA binding"/>
    <property type="evidence" value="ECO:0007669"/>
    <property type="project" value="TreeGrafter"/>
</dbReference>
<dbReference type="GO" id="GO:0005634">
    <property type="term" value="C:nucleus"/>
    <property type="evidence" value="ECO:0007669"/>
    <property type="project" value="TreeGrafter"/>
</dbReference>
<dbReference type="Gene3D" id="3.40.50.150">
    <property type="entry name" value="Vaccinia Virus protein VP39"/>
    <property type="match status" value="1"/>
</dbReference>
<dbReference type="PANTHER" id="PTHR10629:SF59">
    <property type="entry name" value="DNA (CYTOSINE-5)-METHYLTRANSFERASE CMT1"/>
    <property type="match status" value="1"/>
</dbReference>